<dbReference type="PANTHER" id="PTHR23360">
    <property type="entry name" value="G-PROTEIN COUPLED RECEPTORS FAMILY 1 PROFILE DOMAIN-CONTAINING PROTEIN-RELATED"/>
    <property type="match status" value="1"/>
</dbReference>
<evidence type="ECO:0000256" key="1">
    <source>
        <dbReference type="ARBA" id="ARBA00004370"/>
    </source>
</evidence>
<accession>A0A016SSF5</accession>
<evidence type="ECO:0000313" key="7">
    <source>
        <dbReference type="Proteomes" id="UP000024635"/>
    </source>
</evidence>
<dbReference type="Proteomes" id="UP000024635">
    <property type="component" value="Unassembled WGS sequence"/>
</dbReference>
<reference evidence="7" key="1">
    <citation type="journal article" date="2015" name="Nat. Genet.">
        <title>The genome and transcriptome of the zoonotic hookworm Ancylostoma ceylanicum identify infection-specific gene families.</title>
        <authorList>
            <person name="Schwarz E.M."/>
            <person name="Hu Y."/>
            <person name="Antoshechkin I."/>
            <person name="Miller M.M."/>
            <person name="Sternberg P.W."/>
            <person name="Aroian R.V."/>
        </authorList>
    </citation>
    <scope>NUCLEOTIDE SEQUENCE</scope>
    <source>
        <strain evidence="7">HY135</strain>
    </source>
</reference>
<dbReference type="PANTHER" id="PTHR23360:SF37">
    <property type="entry name" value="G-PROTEIN COUPLED RECEPTORS FAMILY 1 PROFILE DOMAIN-CONTAINING PROTEIN"/>
    <property type="match status" value="1"/>
</dbReference>
<dbReference type="GO" id="GO:0016020">
    <property type="term" value="C:membrane"/>
    <property type="evidence" value="ECO:0007669"/>
    <property type="project" value="UniProtKB-SubCell"/>
</dbReference>
<feature type="transmembrane region" description="Helical" evidence="5">
    <location>
        <begin position="201"/>
        <end position="223"/>
    </location>
</feature>
<comment type="caution">
    <text evidence="6">The sequence shown here is derived from an EMBL/GenBank/DDBJ whole genome shotgun (WGS) entry which is preliminary data.</text>
</comment>
<dbReference type="SUPFAM" id="SSF81321">
    <property type="entry name" value="Family A G protein-coupled receptor-like"/>
    <property type="match status" value="1"/>
</dbReference>
<dbReference type="EMBL" id="JARK01001519">
    <property type="protein sequence ID" value="EYB93341.1"/>
    <property type="molecule type" value="Genomic_DNA"/>
</dbReference>
<evidence type="ECO:0000256" key="3">
    <source>
        <dbReference type="ARBA" id="ARBA00022989"/>
    </source>
</evidence>
<keyword evidence="7" id="KW-1185">Reference proteome</keyword>
<dbReference type="InterPro" id="IPR000276">
    <property type="entry name" value="GPCR_Rhodpsn"/>
</dbReference>
<dbReference type="GO" id="GO:0004930">
    <property type="term" value="F:G protein-coupled receptor activity"/>
    <property type="evidence" value="ECO:0007669"/>
    <property type="project" value="InterPro"/>
</dbReference>
<dbReference type="InterPro" id="IPR019424">
    <property type="entry name" value="7TM_GPCR_Srsx"/>
</dbReference>
<evidence type="ECO:0000256" key="4">
    <source>
        <dbReference type="ARBA" id="ARBA00023136"/>
    </source>
</evidence>
<comment type="subcellular location">
    <subcellularLocation>
        <location evidence="1">Membrane</location>
    </subcellularLocation>
</comment>
<feature type="transmembrane region" description="Helical" evidence="5">
    <location>
        <begin position="47"/>
        <end position="73"/>
    </location>
</feature>
<keyword evidence="2 5" id="KW-0812">Transmembrane</keyword>
<feature type="transmembrane region" description="Helical" evidence="5">
    <location>
        <begin position="12"/>
        <end position="35"/>
    </location>
</feature>
<feature type="transmembrane region" description="Helical" evidence="5">
    <location>
        <begin position="171"/>
        <end position="195"/>
    </location>
</feature>
<gene>
    <name evidence="6" type="primary">Acey_s0183.g925</name>
    <name evidence="6" type="ORF">Y032_0183g925</name>
</gene>
<dbReference type="Pfam" id="PF10320">
    <property type="entry name" value="7TM_GPCR_Srsx"/>
    <property type="match status" value="1"/>
</dbReference>
<evidence type="ECO:0008006" key="8">
    <source>
        <dbReference type="Google" id="ProtNLM"/>
    </source>
</evidence>
<dbReference type="InterPro" id="IPR047130">
    <property type="entry name" value="7TM_GPCR_Srsx_nematod"/>
</dbReference>
<evidence type="ECO:0000256" key="5">
    <source>
        <dbReference type="SAM" id="Phobius"/>
    </source>
</evidence>
<keyword evidence="3 5" id="KW-1133">Transmembrane helix</keyword>
<dbReference type="SMART" id="SM01381">
    <property type="entry name" value="7TM_GPCR_Srsx"/>
    <property type="match status" value="1"/>
</dbReference>
<sequence length="260" mass="29433">MPSLGEINDYWVIGNTIFFIVFGTFGNINIIWSTIRKKELQSKSGLLLAITSAHQIVCLLSAPVCLTIILLHIKVKRSVCYPMIAPFMSCSSHQAPLVLSSALDLLFVLLDPVRYRAMRTLPYVIAHCIPGGIYSAFFTVYGWMMMDNDVLDFCNPVVAAYSEHRGVVRRLSVIVMVFVFSWLFAITGVGISIFFRLPGEILPIVVTDLGFFAMLCYAQNYYVCYWRSSDYRRAFKEQLSWMLCKRSLTKQISSVSVPVS</sequence>
<evidence type="ECO:0000313" key="6">
    <source>
        <dbReference type="EMBL" id="EYB93341.1"/>
    </source>
</evidence>
<dbReference type="Gene3D" id="1.20.1070.10">
    <property type="entry name" value="Rhodopsin 7-helix transmembrane proteins"/>
    <property type="match status" value="2"/>
</dbReference>
<protein>
    <recommendedName>
        <fullName evidence="8">G-protein coupled receptors family 1 profile domain-containing protein</fullName>
    </recommendedName>
</protein>
<name>A0A016SSF5_9BILA</name>
<proteinExistence type="predicted"/>
<keyword evidence="4 5" id="KW-0472">Membrane</keyword>
<dbReference type="AlphaFoldDB" id="A0A016SSF5"/>
<organism evidence="6 7">
    <name type="scientific">Ancylostoma ceylanicum</name>
    <dbReference type="NCBI Taxonomy" id="53326"/>
    <lineage>
        <taxon>Eukaryota</taxon>
        <taxon>Metazoa</taxon>
        <taxon>Ecdysozoa</taxon>
        <taxon>Nematoda</taxon>
        <taxon>Chromadorea</taxon>
        <taxon>Rhabditida</taxon>
        <taxon>Rhabditina</taxon>
        <taxon>Rhabditomorpha</taxon>
        <taxon>Strongyloidea</taxon>
        <taxon>Ancylostomatidae</taxon>
        <taxon>Ancylostomatinae</taxon>
        <taxon>Ancylostoma</taxon>
    </lineage>
</organism>
<evidence type="ECO:0000256" key="2">
    <source>
        <dbReference type="ARBA" id="ARBA00022692"/>
    </source>
</evidence>
<dbReference type="OrthoDB" id="5873055at2759"/>